<reference evidence="2" key="2">
    <citation type="journal article" date="2021" name="PeerJ">
        <title>Extensive microbial diversity within the chicken gut microbiome revealed by metagenomics and culture.</title>
        <authorList>
            <person name="Gilroy R."/>
            <person name="Ravi A."/>
            <person name="Getino M."/>
            <person name="Pursley I."/>
            <person name="Horton D.L."/>
            <person name="Alikhan N.F."/>
            <person name="Baker D."/>
            <person name="Gharbi K."/>
            <person name="Hall N."/>
            <person name="Watson M."/>
            <person name="Adriaenssens E.M."/>
            <person name="Foster-Nyarko E."/>
            <person name="Jarju S."/>
            <person name="Secka A."/>
            <person name="Antonio M."/>
            <person name="Oren A."/>
            <person name="Chaudhuri R.R."/>
            <person name="La Ragione R."/>
            <person name="Hildebrand F."/>
            <person name="Pallen M.J."/>
        </authorList>
    </citation>
    <scope>NUCLEOTIDE SEQUENCE</scope>
    <source>
        <strain evidence="2">B1-15692</strain>
    </source>
</reference>
<feature type="transmembrane region" description="Helical" evidence="1">
    <location>
        <begin position="77"/>
        <end position="96"/>
    </location>
</feature>
<feature type="transmembrane region" description="Helical" evidence="1">
    <location>
        <begin position="23"/>
        <end position="41"/>
    </location>
</feature>
<dbReference type="Proteomes" id="UP000823660">
    <property type="component" value="Unassembled WGS sequence"/>
</dbReference>
<evidence type="ECO:0000256" key="1">
    <source>
        <dbReference type="SAM" id="Phobius"/>
    </source>
</evidence>
<protein>
    <recommendedName>
        <fullName evidence="4">Prepilin type IV endopeptidase peptidase domain-containing protein</fullName>
    </recommendedName>
</protein>
<proteinExistence type="predicted"/>
<keyword evidence="1" id="KW-1133">Transmembrane helix</keyword>
<gene>
    <name evidence="2" type="ORF">IAB99_06105</name>
</gene>
<evidence type="ECO:0008006" key="4">
    <source>
        <dbReference type="Google" id="ProtNLM"/>
    </source>
</evidence>
<evidence type="ECO:0000313" key="3">
    <source>
        <dbReference type="Proteomes" id="UP000823660"/>
    </source>
</evidence>
<organism evidence="2 3">
    <name type="scientific">Candidatus Cryptobacteroides faecipullorum</name>
    <dbReference type="NCBI Taxonomy" id="2840764"/>
    <lineage>
        <taxon>Bacteria</taxon>
        <taxon>Pseudomonadati</taxon>
        <taxon>Bacteroidota</taxon>
        <taxon>Bacteroidia</taxon>
        <taxon>Bacteroidales</taxon>
        <taxon>Candidatus Cryptobacteroides</taxon>
    </lineage>
</organism>
<feature type="transmembrane region" description="Helical" evidence="1">
    <location>
        <begin position="47"/>
        <end position="70"/>
    </location>
</feature>
<feature type="transmembrane region" description="Helical" evidence="1">
    <location>
        <begin position="134"/>
        <end position="156"/>
    </location>
</feature>
<reference evidence="2" key="1">
    <citation type="submission" date="2020-10" db="EMBL/GenBank/DDBJ databases">
        <authorList>
            <person name="Gilroy R."/>
        </authorList>
    </citation>
    <scope>NUCLEOTIDE SEQUENCE</scope>
    <source>
        <strain evidence="2">B1-15692</strain>
    </source>
</reference>
<accession>A0A9D9I7A7</accession>
<feature type="transmembrane region" description="Helical" evidence="1">
    <location>
        <begin position="102"/>
        <end position="122"/>
    </location>
</feature>
<keyword evidence="1" id="KW-0472">Membrane</keyword>
<keyword evidence="1" id="KW-0812">Transmembrane</keyword>
<comment type="caution">
    <text evidence="2">The sequence shown here is derived from an EMBL/GenBank/DDBJ whole genome shotgun (WGS) entry which is preliminary data.</text>
</comment>
<sequence>MWELAAILPIAVMVVSDFRSRTVGVWTIGVTCVLTAAAAVAEYGFRAAVMNMLCNIPVCILTGTFVLAYLKVRKLHPAHAIGGGDIIFILALTPLFTVKGFLVFMTVSSILTLIVWGMYTIIRLSRGKTDMVSIPLISGLGICLTVHLVASSLGLYRHLTSCTLFWQF</sequence>
<name>A0A9D9I7A7_9BACT</name>
<dbReference type="AlphaFoldDB" id="A0A9D9I7A7"/>
<evidence type="ECO:0000313" key="2">
    <source>
        <dbReference type="EMBL" id="MBO8467318.1"/>
    </source>
</evidence>
<dbReference type="EMBL" id="JADIMH010000033">
    <property type="protein sequence ID" value="MBO8467318.1"/>
    <property type="molecule type" value="Genomic_DNA"/>
</dbReference>